<keyword evidence="3" id="KW-0408">Iron</keyword>
<evidence type="ECO:0000313" key="6">
    <source>
        <dbReference type="Proteomes" id="UP000238479"/>
    </source>
</evidence>
<dbReference type="GO" id="GO:0046872">
    <property type="term" value="F:metal ion binding"/>
    <property type="evidence" value="ECO:0007669"/>
    <property type="project" value="UniProtKB-KW"/>
</dbReference>
<name>A0A2P6R3V5_ROSCH</name>
<dbReference type="Proteomes" id="UP000238479">
    <property type="component" value="Chromosome 4"/>
</dbReference>
<dbReference type="EMBL" id="PDCK01000042">
    <property type="protein sequence ID" value="PRQ41094.1"/>
    <property type="molecule type" value="Genomic_DNA"/>
</dbReference>
<dbReference type="OMA" id="PEICRHE"/>
<comment type="caution">
    <text evidence="5">The sequence shown here is derived from an EMBL/GenBank/DDBJ whole genome shotgun (WGS) entry which is preliminary data.</text>
</comment>
<sequence>MAANIGEQGYDRAEEVKQFNESKLGVKGLVDSGLSSTPLIFIHPLELQQLQPTTRLDAQPIPTIDLSDLHSDRHSAIVDQVSAVCCNFGFFQITNHGIPSVVMDRMITAVKSFHEQPTMVKAQFYRRGSGLGVSYFSNVDLYKAKAAS</sequence>
<reference evidence="5 6" key="1">
    <citation type="journal article" date="2018" name="Nat. Genet.">
        <title>The Rosa genome provides new insights in the design of modern roses.</title>
        <authorList>
            <person name="Bendahmane M."/>
        </authorList>
    </citation>
    <scope>NUCLEOTIDE SEQUENCE [LARGE SCALE GENOMIC DNA]</scope>
    <source>
        <strain evidence="6">cv. Old Blush</strain>
    </source>
</reference>
<evidence type="ECO:0000256" key="1">
    <source>
        <dbReference type="ARBA" id="ARBA00022723"/>
    </source>
</evidence>
<dbReference type="SUPFAM" id="SSF51197">
    <property type="entry name" value="Clavaminate synthase-like"/>
    <property type="match status" value="1"/>
</dbReference>
<keyword evidence="2" id="KW-0560">Oxidoreductase</keyword>
<keyword evidence="1" id="KW-0479">Metal-binding</keyword>
<proteinExistence type="predicted"/>
<dbReference type="AlphaFoldDB" id="A0A2P6R3V5"/>
<keyword evidence="6" id="KW-1185">Reference proteome</keyword>
<gene>
    <name evidence="5" type="ORF">RchiOBHm_Chr4g0443231</name>
</gene>
<dbReference type="OrthoDB" id="288590at2759"/>
<dbReference type="PANTHER" id="PTHR10209">
    <property type="entry name" value="OXIDOREDUCTASE, 2OG-FE II OXYGENASE FAMILY PROTEIN"/>
    <property type="match status" value="1"/>
</dbReference>
<keyword evidence="5" id="KW-0223">Dioxygenase</keyword>
<protein>
    <submittedName>
        <fullName evidence="5">Putative non-heme dioxygenase domain, isopenicillin N synthase</fullName>
    </submittedName>
</protein>
<dbReference type="Pfam" id="PF14226">
    <property type="entry name" value="DIOX_N"/>
    <property type="match status" value="1"/>
</dbReference>
<dbReference type="InterPro" id="IPR027443">
    <property type="entry name" value="IPNS-like_sf"/>
</dbReference>
<organism evidence="5 6">
    <name type="scientific">Rosa chinensis</name>
    <name type="common">China rose</name>
    <dbReference type="NCBI Taxonomy" id="74649"/>
    <lineage>
        <taxon>Eukaryota</taxon>
        <taxon>Viridiplantae</taxon>
        <taxon>Streptophyta</taxon>
        <taxon>Embryophyta</taxon>
        <taxon>Tracheophyta</taxon>
        <taxon>Spermatophyta</taxon>
        <taxon>Magnoliopsida</taxon>
        <taxon>eudicotyledons</taxon>
        <taxon>Gunneridae</taxon>
        <taxon>Pentapetalae</taxon>
        <taxon>rosids</taxon>
        <taxon>fabids</taxon>
        <taxon>Rosales</taxon>
        <taxon>Rosaceae</taxon>
        <taxon>Rosoideae</taxon>
        <taxon>Rosoideae incertae sedis</taxon>
        <taxon>Rosa</taxon>
    </lineage>
</organism>
<evidence type="ECO:0000259" key="4">
    <source>
        <dbReference type="Pfam" id="PF14226"/>
    </source>
</evidence>
<evidence type="ECO:0000256" key="3">
    <source>
        <dbReference type="ARBA" id="ARBA00023004"/>
    </source>
</evidence>
<dbReference type="InterPro" id="IPR026992">
    <property type="entry name" value="DIOX_N"/>
</dbReference>
<dbReference type="GO" id="GO:0051213">
    <property type="term" value="F:dioxygenase activity"/>
    <property type="evidence" value="ECO:0007669"/>
    <property type="project" value="UniProtKB-KW"/>
</dbReference>
<evidence type="ECO:0000313" key="5">
    <source>
        <dbReference type="EMBL" id="PRQ41094.1"/>
    </source>
</evidence>
<dbReference type="PANTHER" id="PTHR10209:SF751">
    <property type="entry name" value="OS06G0255100 PROTEIN"/>
    <property type="match status" value="1"/>
</dbReference>
<evidence type="ECO:0000256" key="2">
    <source>
        <dbReference type="ARBA" id="ARBA00023002"/>
    </source>
</evidence>
<dbReference type="Gene3D" id="2.60.120.330">
    <property type="entry name" value="B-lactam Antibiotic, Isopenicillin N Synthase, Chain"/>
    <property type="match status" value="1"/>
</dbReference>
<feature type="domain" description="Non-haem dioxygenase N-terminal" evidence="4">
    <location>
        <begin position="61"/>
        <end position="139"/>
    </location>
</feature>
<accession>A0A2P6R3V5</accession>
<dbReference type="Gramene" id="PRQ41094">
    <property type="protein sequence ID" value="PRQ41094"/>
    <property type="gene ID" value="RchiOBHm_Chr4g0443231"/>
</dbReference>